<feature type="compositionally biased region" description="Basic and acidic residues" evidence="1">
    <location>
        <begin position="192"/>
        <end position="204"/>
    </location>
</feature>
<dbReference type="EMBL" id="AAZO01004204">
    <property type="status" value="NOT_ANNOTATED_CDS"/>
    <property type="molecule type" value="Genomic_DNA"/>
</dbReference>
<feature type="compositionally biased region" description="Polar residues" evidence="1">
    <location>
        <begin position="25"/>
        <end position="35"/>
    </location>
</feature>
<dbReference type="OrthoDB" id="1938591at2759"/>
<evidence type="ECO:0000256" key="1">
    <source>
        <dbReference type="SAM" id="MobiDB-lite"/>
    </source>
</evidence>
<accession>E0VPN2</accession>
<dbReference type="EMBL" id="DS235366">
    <property type="protein sequence ID" value="EEB15338.1"/>
    <property type="molecule type" value="Genomic_DNA"/>
</dbReference>
<organism>
    <name type="scientific">Pediculus humanus subsp. corporis</name>
    <name type="common">Body louse</name>
    <dbReference type="NCBI Taxonomy" id="121224"/>
    <lineage>
        <taxon>Eukaryota</taxon>
        <taxon>Metazoa</taxon>
        <taxon>Ecdysozoa</taxon>
        <taxon>Arthropoda</taxon>
        <taxon>Hexapoda</taxon>
        <taxon>Insecta</taxon>
        <taxon>Pterygota</taxon>
        <taxon>Neoptera</taxon>
        <taxon>Paraneoptera</taxon>
        <taxon>Psocodea</taxon>
        <taxon>Troctomorpha</taxon>
        <taxon>Phthiraptera</taxon>
        <taxon>Anoplura</taxon>
        <taxon>Pediculidae</taxon>
        <taxon>Pediculus</taxon>
    </lineage>
</organism>
<dbReference type="Proteomes" id="UP000009046">
    <property type="component" value="Unassembled WGS sequence"/>
</dbReference>
<feature type="region of interest" description="Disordered" evidence="1">
    <location>
        <begin position="323"/>
        <end position="344"/>
    </location>
</feature>
<feature type="region of interest" description="Disordered" evidence="1">
    <location>
        <begin position="172"/>
        <end position="235"/>
    </location>
</feature>
<reference evidence="2" key="2">
    <citation type="submission" date="2007-04" db="EMBL/GenBank/DDBJ databases">
        <title>The genome of the human body louse.</title>
        <authorList>
            <consortium name="The Human Body Louse Genome Consortium"/>
            <person name="Kirkness E."/>
            <person name="Walenz B."/>
            <person name="Hass B."/>
            <person name="Bruggner R."/>
            <person name="Strausberg R."/>
        </authorList>
    </citation>
    <scope>NUCLEOTIDE SEQUENCE</scope>
    <source>
        <strain evidence="2">USDA</strain>
    </source>
</reference>
<feature type="compositionally biased region" description="Low complexity" evidence="1">
    <location>
        <begin position="325"/>
        <end position="336"/>
    </location>
</feature>
<dbReference type="GeneID" id="8232178"/>
<name>E0VPN2_PEDHC</name>
<dbReference type="VEuPathDB" id="VectorBase:PHUM361890"/>
<feature type="compositionally biased region" description="Low complexity" evidence="1">
    <location>
        <begin position="172"/>
        <end position="191"/>
    </location>
</feature>
<dbReference type="HOGENOM" id="CLU_807284_0_0_1"/>
<protein>
    <submittedName>
        <fullName evidence="2 3">Uncharacterized protein</fullName>
    </submittedName>
</protein>
<gene>
    <name evidence="3" type="primary">8232178</name>
    <name evidence="2" type="ORF">Phum_PHUM361890</name>
</gene>
<feature type="region of interest" description="Disordered" evidence="1">
    <location>
        <begin position="1"/>
        <end position="60"/>
    </location>
</feature>
<reference evidence="2" key="1">
    <citation type="submission" date="2007-04" db="EMBL/GenBank/DDBJ databases">
        <title>Annotation of Pediculus humanus corporis strain USDA.</title>
        <authorList>
            <person name="Kirkness E."/>
            <person name="Hannick L."/>
            <person name="Hass B."/>
            <person name="Bruggner R."/>
            <person name="Lawson D."/>
            <person name="Bidwell S."/>
            <person name="Joardar V."/>
            <person name="Caler E."/>
            <person name="Walenz B."/>
            <person name="Inman J."/>
            <person name="Schobel S."/>
            <person name="Galinsky K."/>
            <person name="Amedeo P."/>
            <person name="Strausberg R."/>
        </authorList>
    </citation>
    <scope>NUCLEOTIDE SEQUENCE</scope>
    <source>
        <strain evidence="2">USDA</strain>
    </source>
</reference>
<dbReference type="CTD" id="8232178"/>
<dbReference type="InParanoid" id="E0VPN2"/>
<reference evidence="3" key="3">
    <citation type="submission" date="2021-02" db="UniProtKB">
        <authorList>
            <consortium name="EnsemblMetazoa"/>
        </authorList>
    </citation>
    <scope>IDENTIFICATION</scope>
    <source>
        <strain evidence="3">USDA</strain>
    </source>
</reference>
<sequence length="344" mass="38713">MSKKLCNNSSSFDISHDGPIESDVSIENSRTSSTHGRPIEPYRRYSSQGGENSHDGFVYGNPKDDIIKNIDNQSVKDSIIDRFSSEINNASNVLDLSCKISKSDDHEKSRERKTYHNNNNHERSDNSVVAAATTTTTTESFLSRTSNNVEIKLVNPINKKPSIPEQLQIAKIQQQQRRSMQQQQKFLQQMRKTLDSKGGHKQENNSHGGHNKNVKHFNNPSNYDTNNDDNNDVVVDNHQGRVKSEFLSRFPPSHHFPHFPFPDSFDPNQPKELPDNHPILPLLDPVYFSALYNAHGFLPPSSPSIAAAFIGTLQDALPKLPMMFPSTSSNTSPLLPQKNNENQN</sequence>
<dbReference type="RefSeq" id="XP_002428076.1">
    <property type="nucleotide sequence ID" value="XM_002428031.1"/>
</dbReference>
<evidence type="ECO:0000313" key="3">
    <source>
        <dbReference type="EnsemblMetazoa" id="PHUM361890-PA"/>
    </source>
</evidence>
<dbReference type="STRING" id="121224.E0VPN2"/>
<keyword evidence="4" id="KW-1185">Reference proteome</keyword>
<feature type="compositionally biased region" description="Polar residues" evidence="1">
    <location>
        <begin position="1"/>
        <end position="13"/>
    </location>
</feature>
<feature type="region of interest" description="Disordered" evidence="1">
    <location>
        <begin position="102"/>
        <end position="127"/>
    </location>
</feature>
<dbReference type="EnsemblMetazoa" id="PHUM361890-RA">
    <property type="protein sequence ID" value="PHUM361890-PA"/>
    <property type="gene ID" value="PHUM361890"/>
</dbReference>
<evidence type="ECO:0000313" key="4">
    <source>
        <dbReference type="Proteomes" id="UP000009046"/>
    </source>
</evidence>
<proteinExistence type="predicted"/>
<dbReference type="AlphaFoldDB" id="E0VPN2"/>
<feature type="compositionally biased region" description="Basic and acidic residues" evidence="1">
    <location>
        <begin position="102"/>
        <end position="125"/>
    </location>
</feature>
<evidence type="ECO:0000313" key="2">
    <source>
        <dbReference type="EMBL" id="EEB15338.1"/>
    </source>
</evidence>
<dbReference type="KEGG" id="phu:Phum_PHUM361890"/>